<dbReference type="SUPFAM" id="SSF160369">
    <property type="entry name" value="Ribosomal protein L10-like"/>
    <property type="match status" value="1"/>
</dbReference>
<dbReference type="EMBL" id="FMWP01000054">
    <property type="protein sequence ID" value="SCZ94754.1"/>
    <property type="molecule type" value="Genomic_DNA"/>
</dbReference>
<dbReference type="InterPro" id="IPR047865">
    <property type="entry name" value="Ribosomal_uL10_bac_type"/>
</dbReference>
<proteinExistence type="inferred from homology"/>
<evidence type="ECO:0000313" key="3">
    <source>
        <dbReference type="EMBL" id="SCZ94754.1"/>
    </source>
</evidence>
<dbReference type="AlphaFoldDB" id="A0A2X0LHG8"/>
<organism evidence="3 4">
    <name type="scientific">Microbotryum saponariae</name>
    <dbReference type="NCBI Taxonomy" id="289078"/>
    <lineage>
        <taxon>Eukaryota</taxon>
        <taxon>Fungi</taxon>
        <taxon>Dikarya</taxon>
        <taxon>Basidiomycota</taxon>
        <taxon>Pucciniomycotina</taxon>
        <taxon>Microbotryomycetes</taxon>
        <taxon>Microbotryales</taxon>
        <taxon>Microbotryaceae</taxon>
        <taxon>Microbotryum</taxon>
    </lineage>
</organism>
<gene>
    <name evidence="3" type="ORF">BZ3500_MVSOF-1268-A1-R1_CHR12-1G03636</name>
</gene>
<evidence type="ECO:0000256" key="2">
    <source>
        <dbReference type="SAM" id="MobiDB-lite"/>
    </source>
</evidence>
<accession>A0A2X0LHG8</accession>
<sequence length="284" mass="30615">MPTMPRIPTRTIRALVATPSHTSTPLVRAYATTAAHSTCSSSSTSIPTFSSHTQPPPTHARTRPLPARKQLLYASHANLLTSNELVLFLRQTDFTAHEYNTFRTQLAALTGTGTEPDLTYTLTVLRPGLLSALLRDPTLVQAIEAIFLAEDSHTKGALSVLTAKTFDPPTFKKVLKLVNTYSALPSANQPPTEAAAKGGVAEPTPERLRILSALAESKAIEQERVKGLGELPKLHTLRAQLVGLLSSPAGRIVGVLGARADEVKRTLQGFQLALQEKHEPGKKE</sequence>
<evidence type="ECO:0000256" key="1">
    <source>
        <dbReference type="ARBA" id="ARBA00008889"/>
    </source>
</evidence>
<dbReference type="OrthoDB" id="360689at2759"/>
<dbReference type="PANTHER" id="PTHR11560">
    <property type="entry name" value="39S RIBOSOMAL PROTEIN L10, MITOCHONDRIAL"/>
    <property type="match status" value="1"/>
</dbReference>
<evidence type="ECO:0000313" key="4">
    <source>
        <dbReference type="Proteomes" id="UP000249723"/>
    </source>
</evidence>
<name>A0A2X0LHG8_9BASI</name>
<reference evidence="4" key="1">
    <citation type="submission" date="2016-10" db="EMBL/GenBank/DDBJ databases">
        <authorList>
            <person name="Jeantristanb JTB J.-T."/>
            <person name="Ricardo R."/>
        </authorList>
    </citation>
    <scope>NUCLEOTIDE SEQUENCE [LARGE SCALE GENOMIC DNA]</scope>
</reference>
<dbReference type="STRING" id="289078.A0A2X0LHG8"/>
<dbReference type="InterPro" id="IPR043141">
    <property type="entry name" value="Ribosomal_uL10-like_sf"/>
</dbReference>
<feature type="compositionally biased region" description="Low complexity" evidence="2">
    <location>
        <begin position="39"/>
        <end position="53"/>
    </location>
</feature>
<feature type="region of interest" description="Disordered" evidence="2">
    <location>
        <begin position="39"/>
        <end position="63"/>
    </location>
</feature>
<protein>
    <submittedName>
        <fullName evidence="3">BZ3500_MvSof-1268-A1-R1_Chr12-1g03636 protein</fullName>
    </submittedName>
</protein>
<dbReference type="Proteomes" id="UP000249723">
    <property type="component" value="Unassembled WGS sequence"/>
</dbReference>
<comment type="similarity">
    <text evidence="1">Belongs to the universal ribosomal protein uL10 family.</text>
</comment>
<keyword evidence="4" id="KW-1185">Reference proteome</keyword>